<accession>A0AAV3V5J1</accession>
<sequence>MRVAGKLKIYIPKDFQDMPLEARKFKYPSENRPEIIKCNEDGSIAVTFKLIESILTEEYVEQLRDMMKAINKRLNPANIYFDEEILEVDRKNIGYFDFKSSAIDDFLYNYMFFLSLEGKTVIGTFSCIFRDYAEWKDIIMQMVNTIRIKKVENN</sequence>
<dbReference type="Proteomes" id="UP000325212">
    <property type="component" value="Unassembled WGS sequence"/>
</dbReference>
<name>A0AAV3V5J1_9CLOT</name>
<dbReference type="RefSeq" id="WP_051144783.1">
    <property type="nucleotide sequence ID" value="NZ_CP043998.1"/>
</dbReference>
<protein>
    <recommendedName>
        <fullName evidence="3">DUF1795 domain-containing protein</fullName>
    </recommendedName>
</protein>
<reference evidence="1 2" key="1">
    <citation type="submission" date="2019-06" db="EMBL/GenBank/DDBJ databases">
        <title>Draft genome sequence of Clostridium diolis DSM 15410.</title>
        <authorList>
            <person name="Kobayashi H."/>
            <person name="Tanizawa Y."/>
            <person name="Tohno M."/>
        </authorList>
    </citation>
    <scope>NUCLEOTIDE SEQUENCE [LARGE SCALE GENOMIC DNA]</scope>
    <source>
        <strain evidence="1 2">DSM 15410</strain>
    </source>
</reference>
<dbReference type="EMBL" id="BJLA01000001">
    <property type="protein sequence ID" value="GEA29391.1"/>
    <property type="molecule type" value="Genomic_DNA"/>
</dbReference>
<evidence type="ECO:0000313" key="2">
    <source>
        <dbReference type="Proteomes" id="UP000325212"/>
    </source>
</evidence>
<dbReference type="AlphaFoldDB" id="A0AAV3V5J1"/>
<organism evidence="1 2">
    <name type="scientific">Clostridium diolis</name>
    <dbReference type="NCBI Taxonomy" id="223919"/>
    <lineage>
        <taxon>Bacteria</taxon>
        <taxon>Bacillati</taxon>
        <taxon>Bacillota</taxon>
        <taxon>Clostridia</taxon>
        <taxon>Eubacteriales</taxon>
        <taxon>Clostridiaceae</taxon>
        <taxon>Clostridium</taxon>
    </lineage>
</organism>
<gene>
    <name evidence="1" type="ORF">CDIOL_03140</name>
</gene>
<evidence type="ECO:0000313" key="1">
    <source>
        <dbReference type="EMBL" id="GEA29391.1"/>
    </source>
</evidence>
<evidence type="ECO:0008006" key="3">
    <source>
        <dbReference type="Google" id="ProtNLM"/>
    </source>
</evidence>
<comment type="caution">
    <text evidence="1">The sequence shown here is derived from an EMBL/GenBank/DDBJ whole genome shotgun (WGS) entry which is preliminary data.</text>
</comment>
<keyword evidence="2" id="KW-1185">Reference proteome</keyword>
<proteinExistence type="predicted"/>